<dbReference type="SUPFAM" id="SSF52540">
    <property type="entry name" value="P-loop containing nucleoside triphosphate hydrolases"/>
    <property type="match status" value="1"/>
</dbReference>
<dbReference type="PANTHER" id="PTHR35205:SF1">
    <property type="entry name" value="ZU5 DOMAIN-CONTAINING PROTEIN"/>
    <property type="match status" value="1"/>
</dbReference>
<evidence type="ECO:0000313" key="2">
    <source>
        <dbReference type="EMBL" id="KIM27410.1"/>
    </source>
</evidence>
<evidence type="ECO:0000259" key="1">
    <source>
        <dbReference type="Pfam" id="PF00931"/>
    </source>
</evidence>
<name>A0A0C3AS61_SERVB</name>
<dbReference type="Gene3D" id="3.40.50.300">
    <property type="entry name" value="P-loop containing nucleotide triphosphate hydrolases"/>
    <property type="match status" value="1"/>
</dbReference>
<dbReference type="OrthoDB" id="4487085at2759"/>
<reference evidence="3" key="2">
    <citation type="submission" date="2015-01" db="EMBL/GenBank/DDBJ databases">
        <title>Evolutionary Origins and Diversification of the Mycorrhizal Mutualists.</title>
        <authorList>
            <consortium name="DOE Joint Genome Institute"/>
            <consortium name="Mycorrhizal Genomics Consortium"/>
            <person name="Kohler A."/>
            <person name="Kuo A."/>
            <person name="Nagy L.G."/>
            <person name="Floudas D."/>
            <person name="Copeland A."/>
            <person name="Barry K.W."/>
            <person name="Cichocki N."/>
            <person name="Veneault-Fourrey C."/>
            <person name="LaButti K."/>
            <person name="Lindquist E.A."/>
            <person name="Lipzen A."/>
            <person name="Lundell T."/>
            <person name="Morin E."/>
            <person name="Murat C."/>
            <person name="Riley R."/>
            <person name="Ohm R."/>
            <person name="Sun H."/>
            <person name="Tunlid A."/>
            <person name="Henrissat B."/>
            <person name="Grigoriev I.V."/>
            <person name="Hibbett D.S."/>
            <person name="Martin F."/>
        </authorList>
    </citation>
    <scope>NUCLEOTIDE SEQUENCE [LARGE SCALE GENOMIC DNA]</scope>
    <source>
        <strain evidence="3">MAFF 305830</strain>
    </source>
</reference>
<evidence type="ECO:0000313" key="3">
    <source>
        <dbReference type="Proteomes" id="UP000054097"/>
    </source>
</evidence>
<keyword evidence="3" id="KW-1185">Reference proteome</keyword>
<dbReference type="PANTHER" id="PTHR35205">
    <property type="entry name" value="NB-ARC AND TPR DOMAIN PROTEIN"/>
    <property type="match status" value="1"/>
</dbReference>
<accession>A0A0C3AS61</accession>
<sequence>MTKYLIHAKNPSQKVFPITGMGGCGKTQLVSYFVRENRLLFTHVVFVDASSVSSLKTDFQVWAQSLGDGHEQDTWEDGPKFLADGAHDKRWILILDNADDPKIDLVPFFPKCYHGIILITSRNRNIGNLANTYHLELGQMETEEALSTLIRAAQRQPPIPPTELTDAYRLMEELGRLAAAVVHAGTYCRQLSSVSQGVLQSYTFTQYLALFYRERAALMMRLGPSSLDGYQHGVYTALDLSYKAIPISARDFLHLIAHFHHSDIPLSMLAIAAKESFEDPETHLPRSEEHNNVVAHLHKLLCTDGVWSETRVQDMVQTLRSFSLVETTIVNDALFLQLHPLVQSWVRD</sequence>
<dbReference type="Proteomes" id="UP000054097">
    <property type="component" value="Unassembled WGS sequence"/>
</dbReference>
<proteinExistence type="predicted"/>
<dbReference type="HOGENOM" id="CLU_000288_125_0_1"/>
<dbReference type="EMBL" id="KN824299">
    <property type="protein sequence ID" value="KIM27410.1"/>
    <property type="molecule type" value="Genomic_DNA"/>
</dbReference>
<dbReference type="AlphaFoldDB" id="A0A0C3AS61"/>
<gene>
    <name evidence="2" type="ORF">M408DRAFT_71473</name>
</gene>
<dbReference type="InterPro" id="IPR002182">
    <property type="entry name" value="NB-ARC"/>
</dbReference>
<protein>
    <recommendedName>
        <fullName evidence="1">NB-ARC domain-containing protein</fullName>
    </recommendedName>
</protein>
<reference evidence="2 3" key="1">
    <citation type="submission" date="2014-04" db="EMBL/GenBank/DDBJ databases">
        <authorList>
            <consortium name="DOE Joint Genome Institute"/>
            <person name="Kuo A."/>
            <person name="Zuccaro A."/>
            <person name="Kohler A."/>
            <person name="Nagy L.G."/>
            <person name="Floudas D."/>
            <person name="Copeland A."/>
            <person name="Barry K.W."/>
            <person name="Cichocki N."/>
            <person name="Veneault-Fourrey C."/>
            <person name="LaButti K."/>
            <person name="Lindquist E.A."/>
            <person name="Lipzen A."/>
            <person name="Lundell T."/>
            <person name="Morin E."/>
            <person name="Murat C."/>
            <person name="Sun H."/>
            <person name="Tunlid A."/>
            <person name="Henrissat B."/>
            <person name="Grigoriev I.V."/>
            <person name="Hibbett D.S."/>
            <person name="Martin F."/>
            <person name="Nordberg H.P."/>
            <person name="Cantor M.N."/>
            <person name="Hua S.X."/>
        </authorList>
    </citation>
    <scope>NUCLEOTIDE SEQUENCE [LARGE SCALE GENOMIC DNA]</scope>
    <source>
        <strain evidence="2 3">MAFF 305830</strain>
    </source>
</reference>
<feature type="non-terminal residue" evidence="2">
    <location>
        <position position="348"/>
    </location>
</feature>
<dbReference type="Pfam" id="PF00931">
    <property type="entry name" value="NB-ARC"/>
    <property type="match status" value="1"/>
</dbReference>
<organism evidence="2 3">
    <name type="scientific">Serendipita vermifera MAFF 305830</name>
    <dbReference type="NCBI Taxonomy" id="933852"/>
    <lineage>
        <taxon>Eukaryota</taxon>
        <taxon>Fungi</taxon>
        <taxon>Dikarya</taxon>
        <taxon>Basidiomycota</taxon>
        <taxon>Agaricomycotina</taxon>
        <taxon>Agaricomycetes</taxon>
        <taxon>Sebacinales</taxon>
        <taxon>Serendipitaceae</taxon>
        <taxon>Serendipita</taxon>
    </lineage>
</organism>
<dbReference type="InterPro" id="IPR027417">
    <property type="entry name" value="P-loop_NTPase"/>
</dbReference>
<dbReference type="GO" id="GO:0043531">
    <property type="term" value="F:ADP binding"/>
    <property type="evidence" value="ECO:0007669"/>
    <property type="project" value="InterPro"/>
</dbReference>
<feature type="domain" description="NB-ARC" evidence="1">
    <location>
        <begin position="10"/>
        <end position="149"/>
    </location>
</feature>